<accession>A0A3D9ZUA4</accession>
<keyword evidence="1" id="KW-0500">Molybdenum</keyword>
<dbReference type="InterPro" id="IPR046867">
    <property type="entry name" value="AldOxase/xan_DH_MoCoBD2"/>
</dbReference>
<reference evidence="4 5" key="1">
    <citation type="submission" date="2018-08" db="EMBL/GenBank/DDBJ databases">
        <title>Sequencing the genomes of 1000 actinobacteria strains.</title>
        <authorList>
            <person name="Klenk H.-P."/>
        </authorList>
    </citation>
    <scope>NUCLEOTIDE SEQUENCE [LARGE SCALE GENOMIC DNA]</scope>
    <source>
        <strain evidence="4 5">DSM 44099</strain>
    </source>
</reference>
<dbReference type="InterPro" id="IPR036856">
    <property type="entry name" value="Ald_Oxase/Xan_DH_a/b_sf"/>
</dbReference>
<evidence type="ECO:0000256" key="1">
    <source>
        <dbReference type="ARBA" id="ARBA00022505"/>
    </source>
</evidence>
<evidence type="ECO:0000256" key="2">
    <source>
        <dbReference type="ARBA" id="ARBA00023002"/>
    </source>
</evidence>
<dbReference type="Proteomes" id="UP000256913">
    <property type="component" value="Unassembled WGS sequence"/>
</dbReference>
<feature type="domain" description="Aldehyde oxidase/xanthine dehydrogenase a/b hammerhead" evidence="3">
    <location>
        <begin position="17"/>
        <end position="121"/>
    </location>
</feature>
<proteinExistence type="predicted"/>
<dbReference type="Gene3D" id="3.90.1170.50">
    <property type="entry name" value="Aldehyde oxidase/xanthine dehydrogenase, a/b hammerhead"/>
    <property type="match status" value="1"/>
</dbReference>
<dbReference type="EMBL" id="QUMQ01000001">
    <property type="protein sequence ID" value="REG00175.1"/>
    <property type="molecule type" value="Genomic_DNA"/>
</dbReference>
<dbReference type="Pfam" id="PF20256">
    <property type="entry name" value="MoCoBD_2"/>
    <property type="match status" value="2"/>
</dbReference>
<organism evidence="4 5">
    <name type="scientific">Asanoa ferruginea</name>
    <dbReference type="NCBI Taxonomy" id="53367"/>
    <lineage>
        <taxon>Bacteria</taxon>
        <taxon>Bacillati</taxon>
        <taxon>Actinomycetota</taxon>
        <taxon>Actinomycetes</taxon>
        <taxon>Micromonosporales</taxon>
        <taxon>Micromonosporaceae</taxon>
        <taxon>Asanoa</taxon>
    </lineage>
</organism>
<evidence type="ECO:0000313" key="4">
    <source>
        <dbReference type="EMBL" id="REG00175.1"/>
    </source>
</evidence>
<dbReference type="RefSeq" id="WP_116071520.1">
    <property type="nucleotide sequence ID" value="NZ_BONB01000003.1"/>
</dbReference>
<dbReference type="Pfam" id="PF02738">
    <property type="entry name" value="MoCoBD_1"/>
    <property type="match status" value="1"/>
</dbReference>
<evidence type="ECO:0000313" key="5">
    <source>
        <dbReference type="Proteomes" id="UP000256913"/>
    </source>
</evidence>
<dbReference type="GO" id="GO:0005506">
    <property type="term" value="F:iron ion binding"/>
    <property type="evidence" value="ECO:0007669"/>
    <property type="project" value="InterPro"/>
</dbReference>
<keyword evidence="5" id="KW-1185">Reference proteome</keyword>
<dbReference type="PANTHER" id="PTHR11908">
    <property type="entry name" value="XANTHINE DEHYDROGENASE"/>
    <property type="match status" value="1"/>
</dbReference>
<dbReference type="Gene3D" id="3.30.365.10">
    <property type="entry name" value="Aldehyde oxidase/xanthine dehydrogenase, molybdopterin binding domain"/>
    <property type="match status" value="4"/>
</dbReference>
<keyword evidence="2" id="KW-0560">Oxidoreductase</keyword>
<comment type="caution">
    <text evidence="4">The sequence shown here is derived from an EMBL/GenBank/DDBJ whole genome shotgun (WGS) entry which is preliminary data.</text>
</comment>
<dbReference type="OrthoDB" id="9758509at2"/>
<dbReference type="SUPFAM" id="SSF54665">
    <property type="entry name" value="CO dehydrogenase molybdoprotein N-domain-like"/>
    <property type="match status" value="1"/>
</dbReference>
<protein>
    <submittedName>
        <fullName evidence="4">Xanthine dehydrogenase YagR molybdenum-binding subunit</fullName>
    </submittedName>
</protein>
<dbReference type="InterPro" id="IPR000674">
    <property type="entry name" value="Ald_Oxase/Xan_DH_a/b"/>
</dbReference>
<dbReference type="PANTHER" id="PTHR11908:SF132">
    <property type="entry name" value="ALDEHYDE OXIDASE 1-RELATED"/>
    <property type="match status" value="1"/>
</dbReference>
<sequence length="691" mass="72761">MTTGTGLPRLEGRDKVTGAARYAYEYPVDGVLYVWPVGASVASGTVTNVDGSAALADPAVVAVLDHTNAPRLHPAVIADQLVLQSATVAYRGQVVAGVVATTPEAAREGAEQVLVRYAEHPHKVMLDPDDPDLELPETTNAGFPGTSVKGDVDAALDAADVVVDRVYTTPPEHNNPMETVATIAQWDGDRLLVHDSNQGPAAVATAYGMLWDIPHEQVEVVTEHVGGGFGSKVWPSPASVLTTVAARVTGRPCKLMLSRQQMFTMVPGRTATRSRIRLGARRDGTLTAIDHDALQYTSVIHEFVEQTGSATRTMYAADNLRVRHRLARLNLPTPRVMRAPGKTPGMFALESAIDELAYALDLDPLALRMANEPATEPATGQPFDGRHLVECLTTGAERFGWADRDPTPGVRRHGRALFGTGLASSMYPVYQSGSTATARAEPDGTFGVSVAAVDIGTGARTALWQLAADACGVPTDRVTIHIGRASYGPAALAGGSSGTASWGGAVRKACTELCERIAEHGGAVPADGLEVTANTDADQPAADRARHSYGAHFCAVRVDADTGQVRVDRLLGVFAHGRPVNARTAHSQLLGAMVMGVSMALHEQTVVDPGLGLFVNHDLAQYHVATNADIRGLEAHSLEWADDDITLAGGKGIGELGIVGAGAAVANAVYHATGVRVRDLPITLEKIRRAG</sequence>
<dbReference type="Pfam" id="PF01315">
    <property type="entry name" value="Ald_Xan_dh_C"/>
    <property type="match status" value="1"/>
</dbReference>
<name>A0A3D9ZUA4_9ACTN</name>
<dbReference type="GO" id="GO:0016491">
    <property type="term" value="F:oxidoreductase activity"/>
    <property type="evidence" value="ECO:0007669"/>
    <property type="project" value="UniProtKB-KW"/>
</dbReference>
<dbReference type="AlphaFoldDB" id="A0A3D9ZUA4"/>
<dbReference type="InterPro" id="IPR016208">
    <property type="entry name" value="Ald_Oxase/xanthine_DH-like"/>
</dbReference>
<gene>
    <name evidence="4" type="ORF">DFJ67_6226</name>
</gene>
<dbReference type="SUPFAM" id="SSF56003">
    <property type="entry name" value="Molybdenum cofactor-binding domain"/>
    <property type="match status" value="1"/>
</dbReference>
<evidence type="ECO:0000259" key="3">
    <source>
        <dbReference type="SMART" id="SM01008"/>
    </source>
</evidence>
<dbReference type="InterPro" id="IPR037165">
    <property type="entry name" value="AldOxase/xan_DH_Mopterin-bd_sf"/>
</dbReference>
<dbReference type="SMART" id="SM01008">
    <property type="entry name" value="Ald_Xan_dh_C"/>
    <property type="match status" value="1"/>
</dbReference>
<dbReference type="InterPro" id="IPR008274">
    <property type="entry name" value="AldOxase/xan_DH_MoCoBD1"/>
</dbReference>